<dbReference type="SUPFAM" id="SSF52200">
    <property type="entry name" value="Toll/Interleukin receptor TIR domain"/>
    <property type="match status" value="1"/>
</dbReference>
<feature type="transmembrane region" description="Helical" evidence="2">
    <location>
        <begin position="315"/>
        <end position="343"/>
    </location>
</feature>
<dbReference type="KEGG" id="cvn:111102861"/>
<keyword evidence="2" id="KW-1133">Transmembrane helix</keyword>
<keyword evidence="4" id="KW-1185">Reference proteome</keyword>
<feature type="domain" description="TIR" evidence="3">
    <location>
        <begin position="88"/>
        <end position="220"/>
    </location>
</feature>
<dbReference type="SMART" id="SM00255">
    <property type="entry name" value="TIR"/>
    <property type="match status" value="1"/>
</dbReference>
<dbReference type="InterPro" id="IPR035897">
    <property type="entry name" value="Toll_tir_struct_dom_sf"/>
</dbReference>
<feature type="compositionally biased region" description="Basic and acidic residues" evidence="1">
    <location>
        <begin position="9"/>
        <end position="25"/>
    </location>
</feature>
<dbReference type="Proteomes" id="UP000694844">
    <property type="component" value="Chromosome 7"/>
</dbReference>
<dbReference type="PROSITE" id="PS50104">
    <property type="entry name" value="TIR"/>
    <property type="match status" value="1"/>
</dbReference>
<dbReference type="AlphaFoldDB" id="A0A8B8AIX8"/>
<evidence type="ECO:0000256" key="1">
    <source>
        <dbReference type="SAM" id="MobiDB-lite"/>
    </source>
</evidence>
<evidence type="ECO:0000256" key="2">
    <source>
        <dbReference type="SAM" id="Phobius"/>
    </source>
</evidence>
<dbReference type="OrthoDB" id="6161467at2759"/>
<sequence>MSVNQEDSVTERDVLLTIEEDRRDDDGDYDDDKSIDTNNLLTSISGSETCLKIPLTEYDNTNEREEGNFSDVGYGLRKRRVVKLLPGKKYHVFVSHAKEDAEEKANEICKELENRFGFQCMQFERDFVPGKSLDENIASEMAKSVKVLILLSPAFLKSRWCMSEADEAVRRSYCDGEKLKIIPVLLQPLEDRELPHSLKKYRYIDAQKVVDIPAKIFEAFYHSDAVDGLKIQGEQELTEEQIRNQNGARLLSKPFVQQQDLLVTGKVFETERLTFNEQEYLKNINEKCVDQLEKAITLVTKDRLMRMYKIFAHTIYTHAAAFVSAIIIALLTSFVQVISVFIFRDISVTATAIPLSIFFAVVWYIVFVLLVLFLRKKLTLRLRKKLWSNVNKDFYRETKCLVVYSDAITREPGLFVIRYNVEPCQEYLKVLIERKYFYLDDERIMKMAADMIDEKLSELQRLAHLSKWSILPVYDYNRHGTWLRRQCLCQMLEHDLIHKVVTV</sequence>
<dbReference type="Gene3D" id="3.40.50.10140">
    <property type="entry name" value="Toll/interleukin-1 receptor homology (TIR) domain"/>
    <property type="match status" value="1"/>
</dbReference>
<dbReference type="GO" id="GO:0007165">
    <property type="term" value="P:signal transduction"/>
    <property type="evidence" value="ECO:0007669"/>
    <property type="project" value="InterPro"/>
</dbReference>
<dbReference type="PANTHER" id="PTHR16253">
    <property type="entry name" value="TETRATRICOPEPTIDE REPEAT PROTEIN 22"/>
    <property type="match status" value="1"/>
</dbReference>
<protein>
    <submittedName>
        <fullName evidence="5">Uncharacterized protein LOC111102861</fullName>
    </submittedName>
</protein>
<gene>
    <name evidence="5" type="primary">LOC111102861</name>
</gene>
<keyword evidence="2" id="KW-0472">Membrane</keyword>
<dbReference type="Pfam" id="PF13676">
    <property type="entry name" value="TIR_2"/>
    <property type="match status" value="1"/>
</dbReference>
<feature type="region of interest" description="Disordered" evidence="1">
    <location>
        <begin position="1"/>
        <end position="34"/>
    </location>
</feature>
<organism evidence="4 5">
    <name type="scientific">Crassostrea virginica</name>
    <name type="common">Eastern oyster</name>
    <dbReference type="NCBI Taxonomy" id="6565"/>
    <lineage>
        <taxon>Eukaryota</taxon>
        <taxon>Metazoa</taxon>
        <taxon>Spiralia</taxon>
        <taxon>Lophotrochozoa</taxon>
        <taxon>Mollusca</taxon>
        <taxon>Bivalvia</taxon>
        <taxon>Autobranchia</taxon>
        <taxon>Pteriomorphia</taxon>
        <taxon>Ostreida</taxon>
        <taxon>Ostreoidea</taxon>
        <taxon>Ostreidae</taxon>
        <taxon>Crassostrea</taxon>
    </lineage>
</organism>
<keyword evidence="2" id="KW-0812">Transmembrane</keyword>
<dbReference type="InterPro" id="IPR042342">
    <property type="entry name" value="TTC22"/>
</dbReference>
<dbReference type="PANTHER" id="PTHR16253:SF0">
    <property type="entry name" value="TETRATRICOPEPTIDE REPEAT PROTEIN 22"/>
    <property type="match status" value="1"/>
</dbReference>
<dbReference type="GeneID" id="111102861"/>
<evidence type="ECO:0000259" key="3">
    <source>
        <dbReference type="PROSITE" id="PS50104"/>
    </source>
</evidence>
<reference evidence="5" key="1">
    <citation type="submission" date="2025-08" db="UniProtKB">
        <authorList>
            <consortium name="RefSeq"/>
        </authorList>
    </citation>
    <scope>IDENTIFICATION</scope>
    <source>
        <tissue evidence="5">Whole sample</tissue>
    </source>
</reference>
<proteinExistence type="predicted"/>
<evidence type="ECO:0000313" key="5">
    <source>
        <dbReference type="RefSeq" id="XP_022291487.1"/>
    </source>
</evidence>
<feature type="transmembrane region" description="Helical" evidence="2">
    <location>
        <begin position="355"/>
        <end position="374"/>
    </location>
</feature>
<accession>A0A8B8AIX8</accession>
<dbReference type="InterPro" id="IPR000157">
    <property type="entry name" value="TIR_dom"/>
</dbReference>
<evidence type="ECO:0000313" key="4">
    <source>
        <dbReference type="Proteomes" id="UP000694844"/>
    </source>
</evidence>
<dbReference type="RefSeq" id="XP_022291487.1">
    <property type="nucleotide sequence ID" value="XM_022435779.1"/>
</dbReference>
<name>A0A8B8AIX8_CRAVI</name>